<sequence length="56" mass="6529">MDWHWTIVAAVLITYVHTFNHLAERSLDGRVVSWMDLLRVTTSSMNREQWLSAVQG</sequence>
<name>A0A6C0AJR2_9ZZZZ</name>
<organism evidence="1">
    <name type="scientific">viral metagenome</name>
    <dbReference type="NCBI Taxonomy" id="1070528"/>
    <lineage>
        <taxon>unclassified sequences</taxon>
        <taxon>metagenomes</taxon>
        <taxon>organismal metagenomes</taxon>
    </lineage>
</organism>
<dbReference type="EMBL" id="MN740666">
    <property type="protein sequence ID" value="QHS80019.1"/>
    <property type="molecule type" value="Genomic_DNA"/>
</dbReference>
<dbReference type="AlphaFoldDB" id="A0A6C0AJR2"/>
<evidence type="ECO:0000313" key="1">
    <source>
        <dbReference type="EMBL" id="QHS80019.1"/>
    </source>
</evidence>
<proteinExistence type="predicted"/>
<protein>
    <submittedName>
        <fullName evidence="1">Uncharacterized protein</fullName>
    </submittedName>
</protein>
<accession>A0A6C0AJR2</accession>
<reference evidence="1" key="1">
    <citation type="journal article" date="2020" name="Nature">
        <title>Giant virus diversity and host interactions through global metagenomics.</title>
        <authorList>
            <person name="Schulz F."/>
            <person name="Roux S."/>
            <person name="Paez-Espino D."/>
            <person name="Jungbluth S."/>
            <person name="Walsh D.A."/>
            <person name="Denef V.J."/>
            <person name="McMahon K.D."/>
            <person name="Konstantinidis K.T."/>
            <person name="Eloe-Fadrosh E.A."/>
            <person name="Kyrpides N.C."/>
            <person name="Woyke T."/>
        </authorList>
    </citation>
    <scope>NUCLEOTIDE SEQUENCE</scope>
    <source>
        <strain evidence="1">GVMAG-S-1035375-24</strain>
    </source>
</reference>